<evidence type="ECO:0000313" key="2">
    <source>
        <dbReference type="EMBL" id="RLK51794.1"/>
    </source>
</evidence>
<dbReference type="RefSeq" id="WP_121042351.1">
    <property type="nucleotide sequence ID" value="NZ_RCDC01000006.1"/>
</dbReference>
<proteinExistence type="predicted"/>
<protein>
    <submittedName>
        <fullName evidence="2">Uncharacterized protein</fullName>
    </submittedName>
</protein>
<evidence type="ECO:0000256" key="1">
    <source>
        <dbReference type="SAM" id="Phobius"/>
    </source>
</evidence>
<evidence type="ECO:0000313" key="3">
    <source>
        <dbReference type="Proteomes" id="UP000274786"/>
    </source>
</evidence>
<dbReference type="Proteomes" id="UP000274786">
    <property type="component" value="Unassembled WGS sequence"/>
</dbReference>
<accession>A0A498C6A1</accession>
<dbReference type="AlphaFoldDB" id="A0A498C6A1"/>
<sequence length="516" mass="54267">MEQDESDQAAAPVSKESLNAAVAASTIEVVQRYGNAGAEYIKGYTGKDALTGQKFALGLKTIAGYKVPAEHAAKVLASQAGYAAEVAATSRDNAEAIINGSPVRTVRSDDHPSYKRNHNVVDRLQVLDGQVVMGSEGQMKFVAGKNCDALLNKIAKPDGDFARYRGIKLELPSEQMASAEATCRTEAAKLRTNAEAVDALGKPDVAARLREHADNYDQLAANLKDSGLTSEDALFYRTHPRIATLRDMAHTSHRAGVEGAKGGAVIGAAISLATSAFLVATERQQMSAAMTNVAMDTVKAGAMGYASASAGSTLTSVMQQSGHQGLQTLSRTAAPAMVVNVCITMGVSIKRYANGEIDGLEFMEEIGEKGSGMLAAGMMAALGQIAIPIPLVGAAIGGMIGCTLSSMFYRESMLAGRNATLAKEALDLAIELHEAAREEVQRQRTALADFMAAELPAMQRATAELVSALDATEAALEADAFAVAINSYATLLGARLEFSCVGEFECFMASDRPLRL</sequence>
<comment type="caution">
    <text evidence="2">The sequence shown here is derived from an EMBL/GenBank/DDBJ whole genome shotgun (WGS) entry which is preliminary data.</text>
</comment>
<reference evidence="2 3" key="1">
    <citation type="submission" date="2018-10" db="EMBL/GenBank/DDBJ databases">
        <title>Comparative analysis of microorganisms from saline springs in Andes Mountain Range, Colombia.</title>
        <authorList>
            <person name="Rubin E."/>
        </authorList>
    </citation>
    <scope>NUCLEOTIDE SEQUENCE [LARGE SCALE GENOMIC DNA]</scope>
    <source>
        <strain evidence="2 3">USBA GBX 843</strain>
    </source>
</reference>
<gene>
    <name evidence="2" type="ORF">BCL79_2937</name>
</gene>
<keyword evidence="1" id="KW-0472">Membrane</keyword>
<dbReference type="OrthoDB" id="3239452at2"/>
<dbReference type="EMBL" id="RCDC01000006">
    <property type="protein sequence ID" value="RLK51794.1"/>
    <property type="molecule type" value="Genomic_DNA"/>
</dbReference>
<feature type="transmembrane region" description="Helical" evidence="1">
    <location>
        <begin position="385"/>
        <end position="409"/>
    </location>
</feature>
<keyword evidence="1" id="KW-1133">Transmembrane helix</keyword>
<name>A0A498C6A1_9GAMM</name>
<keyword evidence="1" id="KW-0812">Transmembrane</keyword>
<organism evidence="2 3">
    <name type="scientific">Stenotrophomonas rhizophila</name>
    <dbReference type="NCBI Taxonomy" id="216778"/>
    <lineage>
        <taxon>Bacteria</taxon>
        <taxon>Pseudomonadati</taxon>
        <taxon>Pseudomonadota</taxon>
        <taxon>Gammaproteobacteria</taxon>
        <taxon>Lysobacterales</taxon>
        <taxon>Lysobacteraceae</taxon>
        <taxon>Stenotrophomonas</taxon>
    </lineage>
</organism>